<reference evidence="4 5" key="1">
    <citation type="submission" date="2023-12" db="EMBL/GenBank/DDBJ databases">
        <title>A high-quality genome assembly for Dillenia turbinata (Dilleniales).</title>
        <authorList>
            <person name="Chanderbali A."/>
        </authorList>
    </citation>
    <scope>NUCLEOTIDE SEQUENCE [LARGE SCALE GENOMIC DNA]</scope>
    <source>
        <strain evidence="4">LSX21</strain>
        <tissue evidence="4">Leaf</tissue>
    </source>
</reference>
<keyword evidence="2" id="KW-0804">Transcription</keyword>
<organism evidence="4 5">
    <name type="scientific">Dillenia turbinata</name>
    <dbReference type="NCBI Taxonomy" id="194707"/>
    <lineage>
        <taxon>Eukaryota</taxon>
        <taxon>Viridiplantae</taxon>
        <taxon>Streptophyta</taxon>
        <taxon>Embryophyta</taxon>
        <taxon>Tracheophyta</taxon>
        <taxon>Spermatophyta</taxon>
        <taxon>Magnoliopsida</taxon>
        <taxon>eudicotyledons</taxon>
        <taxon>Gunneridae</taxon>
        <taxon>Pentapetalae</taxon>
        <taxon>Dilleniales</taxon>
        <taxon>Dilleniaceae</taxon>
        <taxon>Dillenia</taxon>
    </lineage>
</organism>
<dbReference type="Proteomes" id="UP001370490">
    <property type="component" value="Unassembled WGS sequence"/>
</dbReference>
<keyword evidence="5" id="KW-1185">Reference proteome</keyword>
<dbReference type="AlphaFoldDB" id="A0AAN8Z379"/>
<comment type="similarity">
    <text evidence="1">Belongs to the mTERF family.</text>
</comment>
<dbReference type="GO" id="GO:0006353">
    <property type="term" value="P:DNA-templated transcription termination"/>
    <property type="evidence" value="ECO:0007669"/>
    <property type="project" value="UniProtKB-KW"/>
</dbReference>
<evidence type="ECO:0000256" key="3">
    <source>
        <dbReference type="ARBA" id="ARBA00022946"/>
    </source>
</evidence>
<protein>
    <submittedName>
        <fullName evidence="4">Transcription termination factor, mitochondrial/chloroplastic</fullName>
    </submittedName>
</protein>
<dbReference type="Gene3D" id="1.25.70.10">
    <property type="entry name" value="Transcription termination factor 3, mitochondrial"/>
    <property type="match status" value="1"/>
</dbReference>
<sequence length="180" mass="21167">MLLKRQPRVFTMPESDVKELVSRVLDMWFSKGSKMLVHAVHTVCCINRETFERKMKLFQSFGFSEGECIKMFRKVLVLFRTFEGKLRSRIEFFMNRMKFDKAVLVSYPTGLMYSLDDRVIPRCRAVQLLKSKKLLKKMPNFVSILSLTEKEFLEKYIAVFRDDAEEIPVVCKGVGIFLEL</sequence>
<name>A0AAN8Z379_9MAGN</name>
<evidence type="ECO:0000313" key="4">
    <source>
        <dbReference type="EMBL" id="KAK6922937.1"/>
    </source>
</evidence>
<keyword evidence="2" id="KW-0806">Transcription termination</keyword>
<keyword evidence="3" id="KW-0809">Transit peptide</keyword>
<dbReference type="PANTHER" id="PTHR13068">
    <property type="entry name" value="CGI-12 PROTEIN-RELATED"/>
    <property type="match status" value="1"/>
</dbReference>
<dbReference type="InterPro" id="IPR038538">
    <property type="entry name" value="MTERF_sf"/>
</dbReference>
<dbReference type="EMBL" id="JBAMMX010000018">
    <property type="protein sequence ID" value="KAK6922937.1"/>
    <property type="molecule type" value="Genomic_DNA"/>
</dbReference>
<gene>
    <name evidence="4" type="ORF">RJ641_011241</name>
</gene>
<dbReference type="GO" id="GO:0003676">
    <property type="term" value="F:nucleic acid binding"/>
    <property type="evidence" value="ECO:0007669"/>
    <property type="project" value="InterPro"/>
</dbReference>
<dbReference type="PANTHER" id="PTHR13068:SF173">
    <property type="entry name" value="EMB|CAB62602.1"/>
    <property type="match status" value="1"/>
</dbReference>
<evidence type="ECO:0000256" key="1">
    <source>
        <dbReference type="ARBA" id="ARBA00007692"/>
    </source>
</evidence>
<dbReference type="InterPro" id="IPR003690">
    <property type="entry name" value="MTERF"/>
</dbReference>
<evidence type="ECO:0000256" key="2">
    <source>
        <dbReference type="ARBA" id="ARBA00022472"/>
    </source>
</evidence>
<keyword evidence="2" id="KW-0805">Transcription regulation</keyword>
<dbReference type="Pfam" id="PF02536">
    <property type="entry name" value="mTERF"/>
    <property type="match status" value="1"/>
</dbReference>
<evidence type="ECO:0000313" key="5">
    <source>
        <dbReference type="Proteomes" id="UP001370490"/>
    </source>
</evidence>
<comment type="caution">
    <text evidence="4">The sequence shown here is derived from an EMBL/GenBank/DDBJ whole genome shotgun (WGS) entry which is preliminary data.</text>
</comment>
<dbReference type="SMART" id="SM00733">
    <property type="entry name" value="Mterf"/>
    <property type="match status" value="3"/>
</dbReference>
<accession>A0AAN8Z379</accession>
<proteinExistence type="inferred from homology"/>